<keyword evidence="2" id="KW-1185">Reference proteome</keyword>
<evidence type="ECO:0000313" key="2">
    <source>
        <dbReference type="Proteomes" id="UP000006038"/>
    </source>
</evidence>
<dbReference type="Proteomes" id="UP000006038">
    <property type="component" value="Unassembled WGS sequence"/>
</dbReference>
<dbReference type="EnsemblPlants" id="OB02G36430.1">
    <property type="protein sequence ID" value="OB02G36430.1"/>
    <property type="gene ID" value="OB02G36430"/>
</dbReference>
<accession>J3LG76</accession>
<dbReference type="HOGENOM" id="CLU_3112588_0_0_1"/>
<sequence>TLLKIVGVKIYGVSWKREKRIHRLALDIKFWRNQVARAIRGEVKYSDNLHD</sequence>
<organism evidence="1">
    <name type="scientific">Oryza brachyantha</name>
    <name type="common">malo sina</name>
    <dbReference type="NCBI Taxonomy" id="4533"/>
    <lineage>
        <taxon>Eukaryota</taxon>
        <taxon>Viridiplantae</taxon>
        <taxon>Streptophyta</taxon>
        <taxon>Embryophyta</taxon>
        <taxon>Tracheophyta</taxon>
        <taxon>Spermatophyta</taxon>
        <taxon>Magnoliopsida</taxon>
        <taxon>Liliopsida</taxon>
        <taxon>Poales</taxon>
        <taxon>Poaceae</taxon>
        <taxon>BOP clade</taxon>
        <taxon>Oryzoideae</taxon>
        <taxon>Oryzeae</taxon>
        <taxon>Oryzinae</taxon>
        <taxon>Oryza</taxon>
    </lineage>
</organism>
<dbReference type="Gramene" id="OB02G36430.1">
    <property type="protein sequence ID" value="OB02G36430.1"/>
    <property type="gene ID" value="OB02G36430"/>
</dbReference>
<dbReference type="AlphaFoldDB" id="J3LG76"/>
<reference evidence="1" key="1">
    <citation type="submission" date="2013-04" db="UniProtKB">
        <authorList>
            <consortium name="EnsemblPlants"/>
        </authorList>
    </citation>
    <scope>IDENTIFICATION</scope>
</reference>
<evidence type="ECO:0000313" key="1">
    <source>
        <dbReference type="EnsemblPlants" id="OB02G36430.1"/>
    </source>
</evidence>
<protein>
    <submittedName>
        <fullName evidence="1">Uncharacterized protein</fullName>
    </submittedName>
</protein>
<name>J3LG76_ORYBR</name>
<proteinExistence type="predicted"/>